<dbReference type="InterPro" id="IPR027417">
    <property type="entry name" value="P-loop_NTPase"/>
</dbReference>
<keyword evidence="3" id="KW-0067">ATP-binding</keyword>
<evidence type="ECO:0000256" key="2">
    <source>
        <dbReference type="ARBA" id="ARBA00022741"/>
    </source>
</evidence>
<dbReference type="GO" id="GO:0005886">
    <property type="term" value="C:plasma membrane"/>
    <property type="evidence" value="ECO:0007669"/>
    <property type="project" value="TreeGrafter"/>
</dbReference>
<dbReference type="AlphaFoldDB" id="A0A842HKF5"/>
<comment type="similarity">
    <text evidence="1">Belongs to the GSP E family.</text>
</comment>
<dbReference type="GO" id="GO:0016887">
    <property type="term" value="F:ATP hydrolysis activity"/>
    <property type="evidence" value="ECO:0007669"/>
    <property type="project" value="TreeGrafter"/>
</dbReference>
<name>A0A842HKF5_9BURK</name>
<evidence type="ECO:0000313" key="6">
    <source>
        <dbReference type="Proteomes" id="UP000545386"/>
    </source>
</evidence>
<evidence type="ECO:0000313" key="5">
    <source>
        <dbReference type="EMBL" id="MBC2768766.1"/>
    </source>
</evidence>
<dbReference type="Proteomes" id="UP000545386">
    <property type="component" value="Unassembled WGS sequence"/>
</dbReference>
<evidence type="ECO:0000256" key="1">
    <source>
        <dbReference type="ARBA" id="ARBA00006611"/>
    </source>
</evidence>
<dbReference type="RefSeq" id="WP_185778575.1">
    <property type="nucleotide sequence ID" value="NZ_JACJUU010000001.1"/>
</dbReference>
<dbReference type="SUPFAM" id="SSF52540">
    <property type="entry name" value="P-loop containing nucleoside triphosphate hydrolases"/>
    <property type="match status" value="1"/>
</dbReference>
<feature type="domain" description="Bacterial type II secretion system protein E" evidence="4">
    <location>
        <begin position="100"/>
        <end position="262"/>
    </location>
</feature>
<dbReference type="Pfam" id="PF00437">
    <property type="entry name" value="T2SSE"/>
    <property type="match status" value="1"/>
</dbReference>
<protein>
    <submittedName>
        <fullName evidence="5">Flp pilus assembly complex ATPase component TadA</fullName>
    </submittedName>
</protein>
<evidence type="ECO:0000256" key="3">
    <source>
        <dbReference type="ARBA" id="ARBA00022840"/>
    </source>
</evidence>
<organism evidence="5 6">
    <name type="scientific">Pusillimonas minor</name>
    <dbReference type="NCBI Taxonomy" id="2697024"/>
    <lineage>
        <taxon>Bacteria</taxon>
        <taxon>Pseudomonadati</taxon>
        <taxon>Pseudomonadota</taxon>
        <taxon>Betaproteobacteria</taxon>
        <taxon>Burkholderiales</taxon>
        <taxon>Alcaligenaceae</taxon>
        <taxon>Pusillimonas</taxon>
    </lineage>
</organism>
<dbReference type="PANTHER" id="PTHR30258">
    <property type="entry name" value="TYPE II SECRETION SYSTEM PROTEIN GSPE-RELATED"/>
    <property type="match status" value="1"/>
</dbReference>
<sequence>MSSLHDLRFVDLVLGTDFCEAKVEGPDLTEMMDVQVSHGTDVDAIRTRCLEEHLKASEFTLQYETLRFRVTTMNLEEQPVWFLSRIDAQVRPLADLPVPKDFVEFIERPRLQGLILVTGGFGTGKTTTAASLFCHRISQLGGLGIALEDPAGEVRMAGRCGHGRVVQVPVSAQTGGYHAPLQHVRRSRADFVLIGEIREARTAIEAQDIANTDMPVIATMHASSVEEALDKYQTYLRADKASSAEANARLAMTLAGVIHLTKDYTRAASGEPFARYTPRCLLVDRHNPISSGIIGKIRDGNFMALNDDIAFQASRRVRGF</sequence>
<dbReference type="InterPro" id="IPR001482">
    <property type="entry name" value="T2SS/T4SS_dom"/>
</dbReference>
<keyword evidence="6" id="KW-1185">Reference proteome</keyword>
<dbReference type="GO" id="GO:0005524">
    <property type="term" value="F:ATP binding"/>
    <property type="evidence" value="ECO:0007669"/>
    <property type="project" value="UniProtKB-KW"/>
</dbReference>
<keyword evidence="2" id="KW-0547">Nucleotide-binding</keyword>
<accession>A0A842HKF5</accession>
<dbReference type="PANTHER" id="PTHR30258:SF3">
    <property type="entry name" value="SLL1921 PROTEIN"/>
    <property type="match status" value="1"/>
</dbReference>
<evidence type="ECO:0000259" key="4">
    <source>
        <dbReference type="Pfam" id="PF00437"/>
    </source>
</evidence>
<reference evidence="5 6" key="1">
    <citation type="submission" date="2020-08" db="EMBL/GenBank/DDBJ databases">
        <title>Paraeoetvoesia sp. YC-7-48 draft genome sequence.</title>
        <authorList>
            <person name="Yao L."/>
        </authorList>
    </citation>
    <scope>NUCLEOTIDE SEQUENCE [LARGE SCALE GENOMIC DNA]</scope>
    <source>
        <strain evidence="6">YC-7-48</strain>
    </source>
</reference>
<dbReference type="Gene3D" id="3.40.50.300">
    <property type="entry name" value="P-loop containing nucleotide triphosphate hydrolases"/>
    <property type="match status" value="1"/>
</dbReference>
<dbReference type="EMBL" id="JACJUU010000001">
    <property type="protein sequence ID" value="MBC2768766.1"/>
    <property type="molecule type" value="Genomic_DNA"/>
</dbReference>
<proteinExistence type="inferred from homology"/>
<comment type="caution">
    <text evidence="5">The sequence shown here is derived from an EMBL/GenBank/DDBJ whole genome shotgun (WGS) entry which is preliminary data.</text>
</comment>
<gene>
    <name evidence="5" type="primary">tadA</name>
    <name evidence="5" type="ORF">GTU67_02420</name>
</gene>